<organism evidence="7">
    <name type="scientific">Desulfurivibrio alkaliphilus</name>
    <dbReference type="NCBI Taxonomy" id="427923"/>
    <lineage>
        <taxon>Bacteria</taxon>
        <taxon>Pseudomonadati</taxon>
        <taxon>Thermodesulfobacteriota</taxon>
        <taxon>Desulfobulbia</taxon>
        <taxon>Desulfobulbales</taxon>
        <taxon>Desulfobulbaceae</taxon>
        <taxon>Desulfurivibrio</taxon>
    </lineage>
</organism>
<keyword evidence="4" id="KW-0687">Ribonucleoprotein</keyword>
<name>A0A7C2TGX3_9BACT</name>
<sequence length="63" mass="6992">MATTDLKLTLRKSAIGSTAKIRQTLTGLGLTRTNKTIVRKDTPELRGMVAKVRHLLDVEEIQC</sequence>
<dbReference type="AlphaFoldDB" id="A0A7C2TGX3"/>
<dbReference type="CDD" id="cd01658">
    <property type="entry name" value="Ribosomal_L30"/>
    <property type="match status" value="1"/>
</dbReference>
<dbReference type="GO" id="GO:0003735">
    <property type="term" value="F:structural constituent of ribosome"/>
    <property type="evidence" value="ECO:0007669"/>
    <property type="project" value="InterPro"/>
</dbReference>
<reference evidence="7" key="1">
    <citation type="journal article" date="2020" name="mSystems">
        <title>Genome- and Community-Level Interaction Insights into Carbon Utilization and Element Cycling Functions of Hydrothermarchaeota in Hydrothermal Sediment.</title>
        <authorList>
            <person name="Zhou Z."/>
            <person name="Liu Y."/>
            <person name="Xu W."/>
            <person name="Pan J."/>
            <person name="Luo Z.H."/>
            <person name="Li M."/>
        </authorList>
    </citation>
    <scope>NUCLEOTIDE SEQUENCE [LARGE SCALE GENOMIC DNA]</scope>
    <source>
        <strain evidence="7">SpSt-1224</strain>
    </source>
</reference>
<dbReference type="Pfam" id="PF00327">
    <property type="entry name" value="Ribosomal_L30"/>
    <property type="match status" value="1"/>
</dbReference>
<feature type="domain" description="Large ribosomal subunit protein uL30-like ferredoxin-like fold" evidence="6">
    <location>
        <begin position="6"/>
        <end position="55"/>
    </location>
</feature>
<dbReference type="InterPro" id="IPR016082">
    <property type="entry name" value="Ribosomal_uL30_ferredoxin-like"/>
</dbReference>
<evidence type="ECO:0000256" key="5">
    <source>
        <dbReference type="ARBA" id="ARBA00035492"/>
    </source>
</evidence>
<gene>
    <name evidence="7" type="ORF">ENN98_01610</name>
</gene>
<proteinExistence type="inferred from homology"/>
<comment type="caution">
    <text evidence="7">The sequence shown here is derived from an EMBL/GenBank/DDBJ whole genome shotgun (WGS) entry which is preliminary data.</text>
</comment>
<comment type="subunit">
    <text evidence="2">Part of the 50S ribosomal subunit.</text>
</comment>
<dbReference type="PANTHER" id="PTHR15892">
    <property type="entry name" value="MITOCHONDRIAL RIBOSOMAL PROTEIN L30"/>
    <property type="match status" value="1"/>
</dbReference>
<evidence type="ECO:0000256" key="3">
    <source>
        <dbReference type="ARBA" id="ARBA00022980"/>
    </source>
</evidence>
<dbReference type="InterPro" id="IPR036919">
    <property type="entry name" value="Ribo_uL30_ferredoxin-like_sf"/>
</dbReference>
<dbReference type="HAMAP" id="MF_01371_B">
    <property type="entry name" value="Ribosomal_uL30_B"/>
    <property type="match status" value="1"/>
</dbReference>
<evidence type="ECO:0000256" key="2">
    <source>
        <dbReference type="ARBA" id="ARBA00011838"/>
    </source>
</evidence>
<evidence type="ECO:0000256" key="1">
    <source>
        <dbReference type="ARBA" id="ARBA00007594"/>
    </source>
</evidence>
<dbReference type="GO" id="GO:0006412">
    <property type="term" value="P:translation"/>
    <property type="evidence" value="ECO:0007669"/>
    <property type="project" value="InterPro"/>
</dbReference>
<dbReference type="NCBIfam" id="TIGR01308">
    <property type="entry name" value="rpmD_bact"/>
    <property type="match status" value="1"/>
</dbReference>
<dbReference type="GO" id="GO:0022625">
    <property type="term" value="C:cytosolic large ribosomal subunit"/>
    <property type="evidence" value="ECO:0007669"/>
    <property type="project" value="TreeGrafter"/>
</dbReference>
<dbReference type="EMBL" id="DSDS01000037">
    <property type="protein sequence ID" value="HET97404.1"/>
    <property type="molecule type" value="Genomic_DNA"/>
</dbReference>
<dbReference type="PANTHER" id="PTHR15892:SF2">
    <property type="entry name" value="LARGE RIBOSOMAL SUBUNIT PROTEIN UL30M"/>
    <property type="match status" value="1"/>
</dbReference>
<evidence type="ECO:0000259" key="6">
    <source>
        <dbReference type="Pfam" id="PF00327"/>
    </source>
</evidence>
<evidence type="ECO:0000256" key="4">
    <source>
        <dbReference type="ARBA" id="ARBA00023274"/>
    </source>
</evidence>
<dbReference type="Proteomes" id="UP000885986">
    <property type="component" value="Unassembled WGS sequence"/>
</dbReference>
<dbReference type="Gene3D" id="3.30.1390.20">
    <property type="entry name" value="Ribosomal protein L30, ferredoxin-like fold domain"/>
    <property type="match status" value="1"/>
</dbReference>
<protein>
    <recommendedName>
        <fullName evidence="5">50S ribosomal protein L30</fullName>
    </recommendedName>
</protein>
<dbReference type="SUPFAM" id="SSF55129">
    <property type="entry name" value="Ribosomal protein L30p/L7e"/>
    <property type="match status" value="1"/>
</dbReference>
<comment type="similarity">
    <text evidence="1">Belongs to the universal ribosomal protein uL30 family.</text>
</comment>
<dbReference type="PIRSF" id="PIRSF002211">
    <property type="entry name" value="Ribosomal_L30_bac-type"/>
    <property type="match status" value="1"/>
</dbReference>
<accession>A0A7C2TGX3</accession>
<evidence type="ECO:0000313" key="7">
    <source>
        <dbReference type="EMBL" id="HET97404.1"/>
    </source>
</evidence>
<keyword evidence="3 7" id="KW-0689">Ribosomal protein</keyword>
<dbReference type="InterPro" id="IPR005996">
    <property type="entry name" value="Ribosomal_uL30_bac-type"/>
</dbReference>